<gene>
    <name evidence="4" type="ORF">GM1_010_00630</name>
</gene>
<dbReference type="STRING" id="410332.SAMN04488550_2186"/>
<evidence type="ECO:0000256" key="1">
    <source>
        <dbReference type="ARBA" id="ARBA00022729"/>
    </source>
</evidence>
<evidence type="ECO:0000313" key="5">
    <source>
        <dbReference type="Proteomes" id="UP000035009"/>
    </source>
</evidence>
<dbReference type="Pfam" id="PF00497">
    <property type="entry name" value="SBP_bac_3"/>
    <property type="match status" value="1"/>
</dbReference>
<dbReference type="PANTHER" id="PTHR35936:SF17">
    <property type="entry name" value="ARGININE-BINDING EXTRACELLULAR PROTEIN ARTP"/>
    <property type="match status" value="1"/>
</dbReference>
<dbReference type="EMBL" id="BAOP01000010">
    <property type="protein sequence ID" value="GAC79473.1"/>
    <property type="molecule type" value="Genomic_DNA"/>
</dbReference>
<reference evidence="4 5" key="1">
    <citation type="submission" date="2013-02" db="EMBL/GenBank/DDBJ databases">
        <title>Whole genome shotgun sequence of Gordonia malaquae NBRC 108250.</title>
        <authorList>
            <person name="Yoshida I."/>
            <person name="Hosoyama A."/>
            <person name="Tsuchikane K."/>
            <person name="Ando Y."/>
            <person name="Baba S."/>
            <person name="Ohji S."/>
            <person name="Hamada M."/>
            <person name="Tamura T."/>
            <person name="Yamazoe A."/>
            <person name="Yamazaki S."/>
            <person name="Fujita N."/>
        </authorList>
    </citation>
    <scope>NUCLEOTIDE SEQUENCE [LARGE SCALE GENOMIC DNA]</scope>
    <source>
        <strain evidence="4 5">NBRC 108250</strain>
    </source>
</reference>
<dbReference type="AlphaFoldDB" id="M3VB15"/>
<dbReference type="eggNOG" id="COG0834">
    <property type="taxonomic scope" value="Bacteria"/>
</dbReference>
<dbReference type="PROSITE" id="PS51257">
    <property type="entry name" value="PROKAR_LIPOPROTEIN"/>
    <property type="match status" value="1"/>
</dbReference>
<keyword evidence="5" id="KW-1185">Reference proteome</keyword>
<name>M3VB15_GORML</name>
<dbReference type="SMART" id="SM00062">
    <property type="entry name" value="PBPb"/>
    <property type="match status" value="1"/>
</dbReference>
<feature type="signal peptide" evidence="2">
    <location>
        <begin position="1"/>
        <end position="30"/>
    </location>
</feature>
<keyword evidence="1 2" id="KW-0732">Signal</keyword>
<evidence type="ECO:0000256" key="2">
    <source>
        <dbReference type="SAM" id="SignalP"/>
    </source>
</evidence>
<dbReference type="InterPro" id="IPR001638">
    <property type="entry name" value="Solute-binding_3/MltF_N"/>
</dbReference>
<dbReference type="InterPro" id="IPR006311">
    <property type="entry name" value="TAT_signal"/>
</dbReference>
<dbReference type="RefSeq" id="WP_008377904.1">
    <property type="nucleotide sequence ID" value="NZ_BAOP01000010.1"/>
</dbReference>
<protein>
    <submittedName>
        <fullName evidence="4">Putative amino acid ABC transporter substrate-binding protein</fullName>
    </submittedName>
</protein>
<dbReference type="Gene3D" id="3.40.190.10">
    <property type="entry name" value="Periplasmic binding protein-like II"/>
    <property type="match status" value="2"/>
</dbReference>
<feature type="domain" description="Solute-binding protein family 3/N-terminal" evidence="3">
    <location>
        <begin position="76"/>
        <end position="305"/>
    </location>
</feature>
<dbReference type="PROSITE" id="PS51318">
    <property type="entry name" value="TAT"/>
    <property type="match status" value="1"/>
</dbReference>
<accession>M3VB15</accession>
<dbReference type="PANTHER" id="PTHR35936">
    <property type="entry name" value="MEMBRANE-BOUND LYTIC MUREIN TRANSGLYCOSYLASE F"/>
    <property type="match status" value="1"/>
</dbReference>
<evidence type="ECO:0000313" key="4">
    <source>
        <dbReference type="EMBL" id="GAC79473.1"/>
    </source>
</evidence>
<feature type="chain" id="PRO_5039705608" evidence="2">
    <location>
        <begin position="31"/>
        <end position="319"/>
    </location>
</feature>
<dbReference type="Proteomes" id="UP000035009">
    <property type="component" value="Unassembled WGS sequence"/>
</dbReference>
<evidence type="ECO:0000259" key="3">
    <source>
        <dbReference type="SMART" id="SM00062"/>
    </source>
</evidence>
<comment type="caution">
    <text evidence="4">The sequence shown here is derived from an EMBL/GenBank/DDBJ whole genome shotgun (WGS) entry which is preliminary data.</text>
</comment>
<sequence length="319" mass="33787">MPTSHSRRRSVRFASATAALLAAASLAVTACGSSDDPSTDASGDAPAVPTQDVVSGIRKVDAIASKLPADVRSAGKLTIGTIKTPGLASLPIGGEVDGEPVGLHRDLTDAVAKVLGLTADYQYGTFPSILPGIQNGRYQVGQANFSVTKDREKVVDFATFVTDGQGFLGAEKVTQDKFTHISDACGYRIGTAPGSSFQTLLEQNADACKKIGKPDWTVQYFTDSAPITLGLQNGKLDLYFGPSLALQYAESRIPHTRYLGEIYKSPVGFITGKGSPIAPAIVDAVNELITTGDYQKIFDKWKVPGNKIERSELNPATTF</sequence>
<proteinExistence type="predicted"/>
<organism evidence="4 5">
    <name type="scientific">Gordonia malaquae NBRC 108250</name>
    <dbReference type="NCBI Taxonomy" id="1223542"/>
    <lineage>
        <taxon>Bacteria</taxon>
        <taxon>Bacillati</taxon>
        <taxon>Actinomycetota</taxon>
        <taxon>Actinomycetes</taxon>
        <taxon>Mycobacteriales</taxon>
        <taxon>Gordoniaceae</taxon>
        <taxon>Gordonia</taxon>
    </lineage>
</organism>
<dbReference type="OrthoDB" id="4633994at2"/>
<dbReference type="SUPFAM" id="SSF53850">
    <property type="entry name" value="Periplasmic binding protein-like II"/>
    <property type="match status" value="1"/>
</dbReference>